<accession>A0A4Q7NT09</accession>
<evidence type="ECO:0000313" key="2">
    <source>
        <dbReference type="EMBL" id="RZS90124.1"/>
    </source>
</evidence>
<protein>
    <submittedName>
        <fullName evidence="2">Flp pilus assembly protein CpaB</fullName>
    </submittedName>
</protein>
<proteinExistence type="predicted"/>
<dbReference type="AlphaFoldDB" id="A0A4Q7NT09"/>
<reference evidence="2 3" key="1">
    <citation type="submission" date="2019-02" db="EMBL/GenBank/DDBJ databases">
        <title>Genomic Encyclopedia of Type Strains, Phase IV (KMG-IV): sequencing the most valuable type-strain genomes for metagenomic binning, comparative biology and taxonomic classification.</title>
        <authorList>
            <person name="Goeker M."/>
        </authorList>
    </citation>
    <scope>NUCLEOTIDE SEQUENCE [LARGE SCALE GENOMIC DNA]</scope>
    <source>
        <strain evidence="2 3">DSM 45622</strain>
    </source>
</reference>
<dbReference type="SMART" id="SM00858">
    <property type="entry name" value="SAF"/>
    <property type="match status" value="1"/>
</dbReference>
<evidence type="ECO:0000259" key="1">
    <source>
        <dbReference type="SMART" id="SM00858"/>
    </source>
</evidence>
<gene>
    <name evidence="2" type="ORF">EV189_1907</name>
</gene>
<dbReference type="CDD" id="cd11614">
    <property type="entry name" value="SAF_CpaB_FlgA_like"/>
    <property type="match status" value="1"/>
</dbReference>
<keyword evidence="3" id="KW-1185">Reference proteome</keyword>
<evidence type="ECO:0000313" key="3">
    <source>
        <dbReference type="Proteomes" id="UP000293638"/>
    </source>
</evidence>
<dbReference type="Proteomes" id="UP000293638">
    <property type="component" value="Unassembled WGS sequence"/>
</dbReference>
<sequence length="219" mass="22039">MPDAPAPSAARLPRARWLEPRAVLGLLLVLGSVALGSRVVASADDRTPVWALRRDLAAGARLSPADLVAVRVRLDGASGRYLAAGQAPSGLVLVRPVTAGELLPSRAVARTGGGEVRDVTLEVGAVDGIDRHAVVDVYVVPRDEPAPSSSAPSESAPSGPVLRRVPVVRTGSGSGFGSSASTTVTVEVPEAQVAPLLAAVATGSVHLVEVPAAPAVAAS</sequence>
<name>A0A4Q7NT09_9ACTN</name>
<dbReference type="EMBL" id="SGXD01000002">
    <property type="protein sequence ID" value="RZS90124.1"/>
    <property type="molecule type" value="Genomic_DNA"/>
</dbReference>
<feature type="domain" description="SAF" evidence="1">
    <location>
        <begin position="47"/>
        <end position="109"/>
    </location>
</feature>
<comment type="caution">
    <text evidence="2">The sequence shown here is derived from an EMBL/GenBank/DDBJ whole genome shotgun (WGS) entry which is preliminary data.</text>
</comment>
<dbReference type="InterPro" id="IPR013974">
    <property type="entry name" value="SAF"/>
</dbReference>
<dbReference type="RefSeq" id="WP_165400216.1">
    <property type="nucleotide sequence ID" value="NZ_SGXD01000002.1"/>
</dbReference>
<dbReference type="Pfam" id="PF08666">
    <property type="entry name" value="SAF"/>
    <property type="match status" value="1"/>
</dbReference>
<organism evidence="2 3">
    <name type="scientific">Motilibacter rhizosphaerae</name>
    <dbReference type="NCBI Taxonomy" id="598652"/>
    <lineage>
        <taxon>Bacteria</taxon>
        <taxon>Bacillati</taxon>
        <taxon>Actinomycetota</taxon>
        <taxon>Actinomycetes</taxon>
        <taxon>Motilibacterales</taxon>
        <taxon>Motilibacteraceae</taxon>
        <taxon>Motilibacter</taxon>
    </lineage>
</organism>